<dbReference type="SMART" id="SM00278">
    <property type="entry name" value="HhH1"/>
    <property type="match status" value="2"/>
</dbReference>
<dbReference type="OrthoDB" id="9790239at2"/>
<dbReference type="InterPro" id="IPR010994">
    <property type="entry name" value="RuvA_2-like"/>
</dbReference>
<dbReference type="Proteomes" id="UP000248066">
    <property type="component" value="Unassembled WGS sequence"/>
</dbReference>
<comment type="caution">
    <text evidence="3">The sequence shown here is derived from an EMBL/GenBank/DDBJ whole genome shotgun (WGS) entry which is preliminary data.</text>
</comment>
<dbReference type="Gene3D" id="1.10.150.310">
    <property type="entry name" value="Tex RuvX-like domain-like"/>
    <property type="match status" value="1"/>
</dbReference>
<dbReference type="GO" id="GO:0015627">
    <property type="term" value="C:type II protein secretion system complex"/>
    <property type="evidence" value="ECO:0007669"/>
    <property type="project" value="TreeGrafter"/>
</dbReference>
<dbReference type="InterPro" id="IPR051675">
    <property type="entry name" value="Endo/Exo/Phosphatase_dom_1"/>
</dbReference>
<name>A0A2W0HFJ6_9BACI</name>
<dbReference type="EMBL" id="PDOF01000001">
    <property type="protein sequence ID" value="PYZ98710.1"/>
    <property type="molecule type" value="Genomic_DNA"/>
</dbReference>
<dbReference type="InterPro" id="IPR004509">
    <property type="entry name" value="Competence_ComEA_HhH"/>
</dbReference>
<organism evidence="3 4">
    <name type="scientific">Alteribacter lacisalsi</name>
    <dbReference type="NCBI Taxonomy" id="2045244"/>
    <lineage>
        <taxon>Bacteria</taxon>
        <taxon>Bacillati</taxon>
        <taxon>Bacillota</taxon>
        <taxon>Bacilli</taxon>
        <taxon>Bacillales</taxon>
        <taxon>Bacillaceae</taxon>
        <taxon>Alteribacter</taxon>
    </lineage>
</organism>
<feature type="domain" description="Helix-hairpin-helix DNA-binding motif class 1" evidence="2">
    <location>
        <begin position="153"/>
        <end position="172"/>
    </location>
</feature>
<dbReference type="GO" id="GO:0006281">
    <property type="term" value="P:DNA repair"/>
    <property type="evidence" value="ECO:0007669"/>
    <property type="project" value="InterPro"/>
</dbReference>
<evidence type="ECO:0000313" key="4">
    <source>
        <dbReference type="Proteomes" id="UP000248066"/>
    </source>
</evidence>
<keyword evidence="4" id="KW-1185">Reference proteome</keyword>
<dbReference type="PANTHER" id="PTHR21180:SF32">
    <property type="entry name" value="ENDONUCLEASE_EXONUCLEASE_PHOSPHATASE FAMILY DOMAIN-CONTAINING PROTEIN 1"/>
    <property type="match status" value="1"/>
</dbReference>
<dbReference type="RefSeq" id="WP_110518794.1">
    <property type="nucleotide sequence ID" value="NZ_PDOF01000001.1"/>
</dbReference>
<keyword evidence="1" id="KW-1133">Transmembrane helix</keyword>
<dbReference type="GO" id="GO:0015628">
    <property type="term" value="P:protein secretion by the type II secretion system"/>
    <property type="evidence" value="ECO:0007669"/>
    <property type="project" value="TreeGrafter"/>
</dbReference>
<protein>
    <recommendedName>
        <fullName evidence="2">Helix-hairpin-helix DNA-binding motif class 1 domain-containing protein</fullName>
    </recommendedName>
</protein>
<dbReference type="InterPro" id="IPR019554">
    <property type="entry name" value="Soluble_ligand-bd"/>
</dbReference>
<evidence type="ECO:0000256" key="1">
    <source>
        <dbReference type="SAM" id="Phobius"/>
    </source>
</evidence>
<feature type="transmembrane region" description="Helical" evidence="1">
    <location>
        <begin position="7"/>
        <end position="29"/>
    </location>
</feature>
<dbReference type="InterPro" id="IPR003583">
    <property type="entry name" value="Hlx-hairpin-Hlx_DNA-bd_motif"/>
</dbReference>
<reference evidence="3 4" key="1">
    <citation type="submission" date="2017-10" db="EMBL/GenBank/DDBJ databases">
        <title>Bacillus sp. nov., a halophilic bacterium isolated from a Yangshapao Lake.</title>
        <authorList>
            <person name="Wang H."/>
        </authorList>
    </citation>
    <scope>NUCLEOTIDE SEQUENCE [LARGE SCALE GENOMIC DNA]</scope>
    <source>
        <strain evidence="3 4">YSP-3</strain>
    </source>
</reference>
<proteinExistence type="predicted"/>
<evidence type="ECO:0000313" key="3">
    <source>
        <dbReference type="EMBL" id="PYZ98710.1"/>
    </source>
</evidence>
<dbReference type="Pfam" id="PF12836">
    <property type="entry name" value="HHH_3"/>
    <property type="match status" value="1"/>
</dbReference>
<dbReference type="Gene3D" id="3.10.560.10">
    <property type="entry name" value="Outer membrane lipoprotein wza domain like"/>
    <property type="match status" value="1"/>
</dbReference>
<keyword evidence="1" id="KW-0472">Membrane</keyword>
<dbReference type="NCBIfam" id="TIGR00426">
    <property type="entry name" value="competence protein ComEA helix-hairpin-helix repeat region"/>
    <property type="match status" value="1"/>
</dbReference>
<accession>A0A2W0HFJ6</accession>
<dbReference type="GO" id="GO:0003677">
    <property type="term" value="F:DNA binding"/>
    <property type="evidence" value="ECO:0007669"/>
    <property type="project" value="InterPro"/>
</dbReference>
<keyword evidence="1" id="KW-0812">Transmembrane</keyword>
<feature type="domain" description="Helix-hairpin-helix DNA-binding motif class 1" evidence="2">
    <location>
        <begin position="183"/>
        <end position="202"/>
    </location>
</feature>
<evidence type="ECO:0000259" key="2">
    <source>
        <dbReference type="SMART" id="SM00278"/>
    </source>
</evidence>
<dbReference type="AlphaFoldDB" id="A0A2W0HFJ6"/>
<dbReference type="SUPFAM" id="SSF47781">
    <property type="entry name" value="RuvA domain 2-like"/>
    <property type="match status" value="1"/>
</dbReference>
<gene>
    <name evidence="3" type="ORF">CR205_09075</name>
</gene>
<dbReference type="Pfam" id="PF10531">
    <property type="entry name" value="SLBB"/>
    <property type="match status" value="1"/>
</dbReference>
<sequence>MKILDRYRPVVFPAAIGAVVILFLLFRVYSGGSASDVLLEEWDAAAVSNDASFSEEADSSQEIQAIYVDVKGEVAAPGVYLLEEGMRVLDAIEKAGGVTESGERDAVNLAQRVHDEMVIYVPGEGDELTGVTVTANQGNGDDSSLNVNTAGQAELETLPGIGPGKAGAILDYREEHGPFTELEQLMAVPGIGERTFEQLSPLIRLR</sequence>
<dbReference type="PANTHER" id="PTHR21180">
    <property type="entry name" value="ENDONUCLEASE/EXONUCLEASE/PHOSPHATASE FAMILY DOMAIN-CONTAINING PROTEIN 1"/>
    <property type="match status" value="1"/>
</dbReference>